<proteinExistence type="predicted"/>
<accession>A0ACC1HSY7</accession>
<dbReference type="EMBL" id="JAMZIH010001411">
    <property type="protein sequence ID" value="KAJ1678218.1"/>
    <property type="molecule type" value="Genomic_DNA"/>
</dbReference>
<keyword evidence="2" id="KW-1185">Reference proteome</keyword>
<evidence type="ECO:0000313" key="2">
    <source>
        <dbReference type="Proteomes" id="UP001145114"/>
    </source>
</evidence>
<reference evidence="1" key="1">
    <citation type="submission" date="2022-06" db="EMBL/GenBank/DDBJ databases">
        <title>Phylogenomic reconstructions and comparative analyses of Kickxellomycotina fungi.</title>
        <authorList>
            <person name="Reynolds N.K."/>
            <person name="Stajich J.E."/>
            <person name="Barry K."/>
            <person name="Grigoriev I.V."/>
            <person name="Crous P."/>
            <person name="Smith M.E."/>
        </authorList>
    </citation>
    <scope>NUCLEOTIDE SEQUENCE</scope>
    <source>
        <strain evidence="1">RSA 2271</strain>
    </source>
</reference>
<evidence type="ECO:0000313" key="1">
    <source>
        <dbReference type="EMBL" id="KAJ1678218.1"/>
    </source>
</evidence>
<organism evidence="1 2">
    <name type="scientific">Spiromyces aspiralis</name>
    <dbReference type="NCBI Taxonomy" id="68401"/>
    <lineage>
        <taxon>Eukaryota</taxon>
        <taxon>Fungi</taxon>
        <taxon>Fungi incertae sedis</taxon>
        <taxon>Zoopagomycota</taxon>
        <taxon>Kickxellomycotina</taxon>
        <taxon>Kickxellomycetes</taxon>
        <taxon>Kickxellales</taxon>
        <taxon>Kickxellaceae</taxon>
        <taxon>Spiromyces</taxon>
    </lineage>
</organism>
<protein>
    <submittedName>
        <fullName evidence="1">Uncharacterized protein</fullName>
    </submittedName>
</protein>
<dbReference type="Proteomes" id="UP001145114">
    <property type="component" value="Unassembled WGS sequence"/>
</dbReference>
<name>A0ACC1HSY7_9FUNG</name>
<comment type="caution">
    <text evidence="1">The sequence shown here is derived from an EMBL/GenBank/DDBJ whole genome shotgun (WGS) entry which is preliminary data.</text>
</comment>
<sequence length="471" mass="52834">MRRFVPVLLVHGLYVTLFLFARSKVYRAKIGSVLAGHGSDDTVVRHLLFLLSGKVSNFGVVLPSMSNDYLAALFSSSCQGLFCQRLGIEVDHKAIIRQQRQQQSMPPRSKNHPATSHFEVEDVVRLSQPDLFGRIAFIAYGSFVDSKGKRTNAVLKFVRREAVRQAEGEAYGALHWKEVPHVPKLLLSGHADEWDSGVLECLVVADAGRSLRDCVIDDRVDARRNPKLLRQVSTAVTRCLWDASQAGIHHRDISIGNICVDEDGTVYVIDWGCARVEPKTLQDYRDYLMGEFPGNPSLASLPAAKKVAGEEKKHDPFTGTPYFLSIRVLLRREYRSVVDDIESLLYVLIYFVAKDRDAFKNAPLCRKGLTEEEQALKKAAAFMNIGKFHTWTGLDDLEKSCLRFLRKLARRLFIHKVKGTSIMNQLLNDAKTDPRVSYDLAHWLIDSPKKATSSDSGDGPRQPQAPATVDN</sequence>
<gene>
    <name evidence="1" type="ORF">EV182_004532</name>
</gene>